<comment type="caution">
    <text evidence="1">The sequence shown here is derived from an EMBL/GenBank/DDBJ whole genome shotgun (WGS) entry which is preliminary data.</text>
</comment>
<dbReference type="EMBL" id="JACAGC010000005">
    <property type="protein sequence ID" value="KAF6364784.1"/>
    <property type="molecule type" value="Genomic_DNA"/>
</dbReference>
<accession>A0A7J7YSB7</accession>
<evidence type="ECO:0000313" key="2">
    <source>
        <dbReference type="Proteomes" id="UP000585614"/>
    </source>
</evidence>
<gene>
    <name evidence="1" type="ORF">mRhiFer1_009893</name>
</gene>
<proteinExistence type="predicted"/>
<reference evidence="1 2" key="1">
    <citation type="journal article" date="2020" name="Nature">
        <title>Six reference-quality genomes reveal evolution of bat adaptations.</title>
        <authorList>
            <person name="Jebb D."/>
            <person name="Huang Z."/>
            <person name="Pippel M."/>
            <person name="Hughes G.M."/>
            <person name="Lavrichenko K."/>
            <person name="Devanna P."/>
            <person name="Winkler S."/>
            <person name="Jermiin L.S."/>
            <person name="Skirmuntt E.C."/>
            <person name="Katzourakis A."/>
            <person name="Burkitt-Gray L."/>
            <person name="Ray D.A."/>
            <person name="Sullivan K.A.M."/>
            <person name="Roscito J.G."/>
            <person name="Kirilenko B.M."/>
            <person name="Davalos L.M."/>
            <person name="Corthals A.P."/>
            <person name="Power M.L."/>
            <person name="Jones G."/>
            <person name="Ransome R.D."/>
            <person name="Dechmann D.K.N."/>
            <person name="Locatelli A.G."/>
            <person name="Puechmaille S.J."/>
            <person name="Fedrigo O."/>
            <person name="Jarvis E.D."/>
            <person name="Hiller M."/>
            <person name="Vernes S.C."/>
            <person name="Myers E.W."/>
            <person name="Teeling E.C."/>
        </authorList>
    </citation>
    <scope>NUCLEOTIDE SEQUENCE [LARGE SCALE GENOMIC DNA]</scope>
    <source>
        <strain evidence="1">MRhiFer1</strain>
        <tissue evidence="1">Lung</tissue>
    </source>
</reference>
<dbReference type="AlphaFoldDB" id="A0A7J7YSB7"/>
<evidence type="ECO:0000313" key="1">
    <source>
        <dbReference type="EMBL" id="KAF6364784.1"/>
    </source>
</evidence>
<protein>
    <submittedName>
        <fullName evidence="1">Uncharacterized protein</fullName>
    </submittedName>
</protein>
<organism evidence="1 2">
    <name type="scientific">Rhinolophus ferrumequinum</name>
    <name type="common">Greater horseshoe bat</name>
    <dbReference type="NCBI Taxonomy" id="59479"/>
    <lineage>
        <taxon>Eukaryota</taxon>
        <taxon>Metazoa</taxon>
        <taxon>Chordata</taxon>
        <taxon>Craniata</taxon>
        <taxon>Vertebrata</taxon>
        <taxon>Euteleostomi</taxon>
        <taxon>Mammalia</taxon>
        <taxon>Eutheria</taxon>
        <taxon>Laurasiatheria</taxon>
        <taxon>Chiroptera</taxon>
        <taxon>Yinpterochiroptera</taxon>
        <taxon>Rhinolophoidea</taxon>
        <taxon>Rhinolophidae</taxon>
        <taxon>Rhinolophinae</taxon>
        <taxon>Rhinolophus</taxon>
    </lineage>
</organism>
<sequence length="144" mass="16317">MILSMFAVQPYVLVTMQQGDVTNRFDTTTFSTFFSRMSFMILQRFSNFVFFSSCFFFSSSSSGSSKPSLVTDTKVLLDTVLINRLDHVDHFQAVLAQPLHEGRVCHLVLSLTCDVIDVFLVLLHPCAIVLERNHLITRSRCVVS</sequence>
<name>A0A7J7YSB7_RHIFE</name>
<dbReference type="Proteomes" id="UP000585614">
    <property type="component" value="Unassembled WGS sequence"/>
</dbReference>